<dbReference type="OrthoDB" id="8005528at2"/>
<protein>
    <submittedName>
        <fullName evidence="2">Uncharacterized protein</fullName>
    </submittedName>
</protein>
<dbReference type="RefSeq" id="WP_048436311.1">
    <property type="nucleotide sequence ID" value="NZ_LWHQ01000022.1"/>
</dbReference>
<organism evidence="2 3">
    <name type="scientific">Methylobacterium platani</name>
    <dbReference type="NCBI Taxonomy" id="427683"/>
    <lineage>
        <taxon>Bacteria</taxon>
        <taxon>Pseudomonadati</taxon>
        <taxon>Pseudomonadota</taxon>
        <taxon>Alphaproteobacteria</taxon>
        <taxon>Hyphomicrobiales</taxon>
        <taxon>Methylobacteriaceae</taxon>
        <taxon>Methylobacterium</taxon>
    </lineage>
</organism>
<dbReference type="EMBL" id="LWHQ01000022">
    <property type="protein sequence ID" value="OAS24650.1"/>
    <property type="molecule type" value="Genomic_DNA"/>
</dbReference>
<comment type="caution">
    <text evidence="2">The sequence shown here is derived from an EMBL/GenBank/DDBJ whole genome shotgun (WGS) entry which is preliminary data.</text>
</comment>
<feature type="compositionally biased region" description="Polar residues" evidence="1">
    <location>
        <begin position="60"/>
        <end position="71"/>
    </location>
</feature>
<evidence type="ECO:0000256" key="1">
    <source>
        <dbReference type="SAM" id="MobiDB-lite"/>
    </source>
</evidence>
<proteinExistence type="predicted"/>
<name>A0A179SDT4_9HYPH</name>
<reference evidence="2 3" key="1">
    <citation type="submission" date="2016-04" db="EMBL/GenBank/DDBJ databases">
        <authorList>
            <person name="Evans L.H."/>
            <person name="Alamgir A."/>
            <person name="Owens N."/>
            <person name="Weber N.D."/>
            <person name="Virtaneva K."/>
            <person name="Barbian K."/>
            <person name="Babar A."/>
            <person name="Rosenke K."/>
        </authorList>
    </citation>
    <scope>NUCLEOTIDE SEQUENCE [LARGE SCALE GENOMIC DNA]</scope>
    <source>
        <strain evidence="2 3">PMB02</strain>
    </source>
</reference>
<dbReference type="AlphaFoldDB" id="A0A179SDT4"/>
<feature type="region of interest" description="Disordered" evidence="1">
    <location>
        <begin position="60"/>
        <end position="97"/>
    </location>
</feature>
<sequence>MHDRPGGPAPAILPPAFRSVHGAEPLAAVLAPGLQAAFDGCLAEALPADLAGLLERLDRSGTSGAATTGPSRTPRHDQTPGTAAARRFRTSAILERS</sequence>
<gene>
    <name evidence="2" type="ORF">A5481_13010</name>
</gene>
<evidence type="ECO:0000313" key="3">
    <source>
        <dbReference type="Proteomes" id="UP000078316"/>
    </source>
</evidence>
<accession>A0A179SDT4</accession>
<dbReference type="Proteomes" id="UP000078316">
    <property type="component" value="Unassembled WGS sequence"/>
</dbReference>
<evidence type="ECO:0000313" key="2">
    <source>
        <dbReference type="EMBL" id="OAS24650.1"/>
    </source>
</evidence>